<evidence type="ECO:0000313" key="2">
    <source>
        <dbReference type="EMBL" id="QPB42860.1"/>
    </source>
</evidence>
<feature type="domain" description="Transglycosylase SLT" evidence="1">
    <location>
        <begin position="35"/>
        <end position="150"/>
    </location>
</feature>
<dbReference type="Pfam" id="PF01464">
    <property type="entry name" value="SLT"/>
    <property type="match status" value="1"/>
</dbReference>
<dbReference type="EMBL" id="CP063056">
    <property type="protein sequence ID" value="QPB42860.1"/>
    <property type="molecule type" value="Genomic_DNA"/>
</dbReference>
<dbReference type="Proteomes" id="UP000663069">
    <property type="component" value="Chromosome"/>
</dbReference>
<reference evidence="2 3" key="1">
    <citation type="submission" date="2020-10" db="EMBL/GenBank/DDBJ databases">
        <title>Genome Sequencing of Rodentibacter spp. strain DSM111151.</title>
        <authorList>
            <person name="Benga L."/>
            <person name="Lautwein T."/>
        </authorList>
    </citation>
    <scope>NUCLEOTIDE SEQUENCE [LARGE SCALE GENOMIC DNA]</scope>
    <source>
        <strain evidence="2 3">DSM 111151</strain>
    </source>
</reference>
<dbReference type="InterPro" id="IPR023346">
    <property type="entry name" value="Lysozyme-like_dom_sf"/>
</dbReference>
<accession>A0ABX6UXM8</accession>
<gene>
    <name evidence="2" type="ORF">IHV77_01670</name>
</gene>
<name>A0ABX6UXM8_9PAST</name>
<evidence type="ECO:0000313" key="3">
    <source>
        <dbReference type="Proteomes" id="UP000663069"/>
    </source>
</evidence>
<organism evidence="2 3">
    <name type="scientific">Rodentibacter haemolyticus</name>
    <dbReference type="NCBI Taxonomy" id="2778911"/>
    <lineage>
        <taxon>Bacteria</taxon>
        <taxon>Pseudomonadati</taxon>
        <taxon>Pseudomonadota</taxon>
        <taxon>Gammaproteobacteria</taxon>
        <taxon>Pasteurellales</taxon>
        <taxon>Pasteurellaceae</taxon>
        <taxon>Rodentibacter</taxon>
    </lineage>
</organism>
<dbReference type="RefSeq" id="WP_194812437.1">
    <property type="nucleotide sequence ID" value="NZ_CP063056.1"/>
</dbReference>
<sequence>MDKSRLLIKFGYFLLFLPLVTQAGFEGFGHEIDGYIKESASRYQVSEAMLRGLVKIENGWKGNISPTGATGVGQFTVRTWNSLANTVEGYRIGMRPITAKNRNTRTDPRHNRYINTLATALYARWHLEQFAERGIKPTDENLYLAHNIGLDGLHRAILGCSTPEDIRNMQRNGMKRGMSVKQFIAYQKGRYNSHKSIANFMPVTQKETEMVWVKPRYEQKSKIGSMSSSHQSAVNNPSIIWIEPSDAQMTWVNPTKM</sequence>
<proteinExistence type="predicted"/>
<dbReference type="InterPro" id="IPR008258">
    <property type="entry name" value="Transglycosylase_SLT_dom_1"/>
</dbReference>
<evidence type="ECO:0000259" key="1">
    <source>
        <dbReference type="Pfam" id="PF01464"/>
    </source>
</evidence>
<protein>
    <recommendedName>
        <fullName evidence="1">Transglycosylase SLT domain-containing protein</fullName>
    </recommendedName>
</protein>
<dbReference type="SUPFAM" id="SSF53955">
    <property type="entry name" value="Lysozyme-like"/>
    <property type="match status" value="1"/>
</dbReference>
<keyword evidence="3" id="KW-1185">Reference proteome</keyword>
<dbReference type="Gene3D" id="1.10.530.10">
    <property type="match status" value="1"/>
</dbReference>